<organism evidence="1 2">
    <name type="scientific">Portunus trituberculatus</name>
    <name type="common">Swimming crab</name>
    <name type="synonym">Neptunus trituberculatus</name>
    <dbReference type="NCBI Taxonomy" id="210409"/>
    <lineage>
        <taxon>Eukaryota</taxon>
        <taxon>Metazoa</taxon>
        <taxon>Ecdysozoa</taxon>
        <taxon>Arthropoda</taxon>
        <taxon>Crustacea</taxon>
        <taxon>Multicrustacea</taxon>
        <taxon>Malacostraca</taxon>
        <taxon>Eumalacostraca</taxon>
        <taxon>Eucarida</taxon>
        <taxon>Decapoda</taxon>
        <taxon>Pleocyemata</taxon>
        <taxon>Brachyura</taxon>
        <taxon>Eubrachyura</taxon>
        <taxon>Portunoidea</taxon>
        <taxon>Portunidae</taxon>
        <taxon>Portuninae</taxon>
        <taxon>Portunus</taxon>
    </lineage>
</organism>
<evidence type="ECO:0000313" key="1">
    <source>
        <dbReference type="EMBL" id="MPC47907.1"/>
    </source>
</evidence>
<comment type="caution">
    <text evidence="1">The sequence shown here is derived from an EMBL/GenBank/DDBJ whole genome shotgun (WGS) entry which is preliminary data.</text>
</comment>
<reference evidence="1 2" key="1">
    <citation type="submission" date="2019-05" db="EMBL/GenBank/DDBJ databases">
        <title>Another draft genome of Portunus trituberculatus and its Hox gene families provides insights of decapod evolution.</title>
        <authorList>
            <person name="Jeong J.-H."/>
            <person name="Song I."/>
            <person name="Kim S."/>
            <person name="Choi T."/>
            <person name="Kim D."/>
            <person name="Ryu S."/>
            <person name="Kim W."/>
        </authorList>
    </citation>
    <scope>NUCLEOTIDE SEQUENCE [LARGE SCALE GENOMIC DNA]</scope>
    <source>
        <tissue evidence="1">Muscle</tissue>
    </source>
</reference>
<dbReference type="Proteomes" id="UP000324222">
    <property type="component" value="Unassembled WGS sequence"/>
</dbReference>
<dbReference type="AlphaFoldDB" id="A0A5B7FRB5"/>
<name>A0A5B7FRB5_PORTR</name>
<accession>A0A5B7FRB5</accession>
<gene>
    <name evidence="1" type="ORF">E2C01_041668</name>
</gene>
<protein>
    <submittedName>
        <fullName evidence="1">Uncharacterized protein</fullName>
    </submittedName>
</protein>
<dbReference type="EMBL" id="VSRR010007993">
    <property type="protein sequence ID" value="MPC47907.1"/>
    <property type="molecule type" value="Genomic_DNA"/>
</dbReference>
<sequence length="74" mass="8396">MLPIPSTYGAHGAAIPTYIDILTWTLPYIMLRRLIKNPIQSAVYMERVPKIPRHLLTGERYVAPAPLPLVRSDQ</sequence>
<proteinExistence type="predicted"/>
<keyword evidence="2" id="KW-1185">Reference proteome</keyword>
<evidence type="ECO:0000313" key="2">
    <source>
        <dbReference type="Proteomes" id="UP000324222"/>
    </source>
</evidence>